<feature type="transmembrane region" description="Helical" evidence="1">
    <location>
        <begin position="156"/>
        <end position="176"/>
    </location>
</feature>
<dbReference type="PATRIC" id="fig|294699.3.peg.2547"/>
<gene>
    <name evidence="3" type="primary">spmB</name>
    <name evidence="3" type="ORF">GFC30_2476</name>
</gene>
<sequence length="178" mass="19237">MMALVQWISLWLIPTVIGFILLYGTWKRVPTYESFVEGGKEGIQIAFSIIPYLVGMLVSVSIFRASGALDYLMRGIKPLVEAIGMPPEVVPLAIVRTISGTAALGMTTDLIATYGPDSFIGRLASTIQGSTETTLYVLTVYFGAVGIKKMGDALKVGVLADILSFIISFFIVLFVFGK</sequence>
<name>A0A167T5A8_9BACL</name>
<keyword evidence="1" id="KW-1133">Transmembrane helix</keyword>
<evidence type="ECO:0000259" key="2">
    <source>
        <dbReference type="Pfam" id="PF07670"/>
    </source>
</evidence>
<dbReference type="AlphaFoldDB" id="A0A167T5A8"/>
<dbReference type="Pfam" id="PF07670">
    <property type="entry name" value="Gate"/>
    <property type="match status" value="1"/>
</dbReference>
<dbReference type="PANTHER" id="PTHR35793:SF2">
    <property type="entry name" value="INNER MEMBRANE PROTEIN YJIG"/>
    <property type="match status" value="1"/>
</dbReference>
<protein>
    <submittedName>
        <fullName evidence="3">Spore maturation protein B</fullName>
    </submittedName>
</protein>
<evidence type="ECO:0000313" key="4">
    <source>
        <dbReference type="Proteomes" id="UP000076865"/>
    </source>
</evidence>
<keyword evidence="4" id="KW-1185">Reference proteome</keyword>
<feature type="transmembrane region" description="Helical" evidence="1">
    <location>
        <begin position="42"/>
        <end position="63"/>
    </location>
</feature>
<dbReference type="GO" id="GO:0005886">
    <property type="term" value="C:plasma membrane"/>
    <property type="evidence" value="ECO:0007669"/>
    <property type="project" value="TreeGrafter"/>
</dbReference>
<dbReference type="Proteomes" id="UP000076865">
    <property type="component" value="Chromosome"/>
</dbReference>
<dbReference type="EMBL" id="CP015438">
    <property type="protein sequence ID" value="ANB59469.1"/>
    <property type="molecule type" value="Genomic_DNA"/>
</dbReference>
<keyword evidence="1" id="KW-0472">Membrane</keyword>
<dbReference type="InterPro" id="IPR011642">
    <property type="entry name" value="Gate_dom"/>
</dbReference>
<dbReference type="PANTHER" id="PTHR35793">
    <property type="entry name" value="INNER MEMBRANE PROTEIN YJIG"/>
    <property type="match status" value="1"/>
</dbReference>
<proteinExistence type="predicted"/>
<accession>A0A167T5A8</accession>
<reference evidence="3 4" key="1">
    <citation type="journal article" date="2006" name="Syst. Appl. Microbiol.">
        <title>Anoxybacillus amylolyticus sp. nov., a thermophilic amylase producing bacterium isolated from Mount Rittmann (Antarctica).</title>
        <authorList>
            <person name="Poli A."/>
            <person name="Esposito E."/>
            <person name="Lama L."/>
            <person name="Orlando P."/>
            <person name="Nicolaus G."/>
            <person name="de Appolonia F."/>
            <person name="Gambacorta A."/>
            <person name="Nicolaus B."/>
        </authorList>
    </citation>
    <scope>NUCLEOTIDE SEQUENCE [LARGE SCALE GENOMIC DNA]</scope>
    <source>
        <strain evidence="3 4">DSM 15939</strain>
    </source>
</reference>
<dbReference type="InterPro" id="IPR052549">
    <property type="entry name" value="SpmB"/>
</dbReference>
<dbReference type="KEGG" id="aamy:GFC30_2476"/>
<evidence type="ECO:0000256" key="1">
    <source>
        <dbReference type="SAM" id="Phobius"/>
    </source>
</evidence>
<feature type="domain" description="Nucleoside transporter/FeoB GTPase Gate" evidence="2">
    <location>
        <begin position="47"/>
        <end position="148"/>
    </location>
</feature>
<evidence type="ECO:0000313" key="3">
    <source>
        <dbReference type="EMBL" id="ANB59469.1"/>
    </source>
</evidence>
<keyword evidence="1" id="KW-0812">Transmembrane</keyword>
<organism evidence="3 4">
    <name type="scientific">Anoxybacteroides amylolyticum</name>
    <dbReference type="NCBI Taxonomy" id="294699"/>
    <lineage>
        <taxon>Bacteria</taxon>
        <taxon>Bacillati</taxon>
        <taxon>Bacillota</taxon>
        <taxon>Bacilli</taxon>
        <taxon>Bacillales</taxon>
        <taxon>Anoxybacillaceae</taxon>
        <taxon>Anoxybacteroides</taxon>
    </lineage>
</organism>